<organism evidence="1 2">
    <name type="scientific">Candidatus Buchananbacteria bacterium RIFCSPHIGHO2_01_FULL_39_14</name>
    <dbReference type="NCBI Taxonomy" id="1797532"/>
    <lineage>
        <taxon>Bacteria</taxon>
        <taxon>Candidatus Buchananiibacteriota</taxon>
    </lineage>
</organism>
<gene>
    <name evidence="1" type="ORF">A2729_02980</name>
</gene>
<dbReference type="EMBL" id="MHIB01000012">
    <property type="protein sequence ID" value="OGY44823.1"/>
    <property type="molecule type" value="Genomic_DNA"/>
</dbReference>
<protein>
    <submittedName>
        <fullName evidence="1">Uncharacterized protein</fullName>
    </submittedName>
</protein>
<accession>A0A1G1XXH3</accession>
<name>A0A1G1XXH3_9BACT</name>
<comment type="caution">
    <text evidence="1">The sequence shown here is derived from an EMBL/GenBank/DDBJ whole genome shotgun (WGS) entry which is preliminary data.</text>
</comment>
<dbReference type="AlphaFoldDB" id="A0A1G1XXH3"/>
<proteinExistence type="predicted"/>
<evidence type="ECO:0000313" key="2">
    <source>
        <dbReference type="Proteomes" id="UP000178930"/>
    </source>
</evidence>
<sequence>MPNNSPKGEIVKVKFPVVVDSGRCPTCDADVNQYIRAAEKGEIALPTCCPHCGQPFAEGIKKRVWRCGKCNGVVLNFGEQRYCTHCRGELVYPKEAGYEELLAKMEKESAQATKEVK</sequence>
<dbReference type="Proteomes" id="UP000178930">
    <property type="component" value="Unassembled WGS sequence"/>
</dbReference>
<reference evidence="1 2" key="1">
    <citation type="journal article" date="2016" name="Nat. Commun.">
        <title>Thousands of microbial genomes shed light on interconnected biogeochemical processes in an aquifer system.</title>
        <authorList>
            <person name="Anantharaman K."/>
            <person name="Brown C.T."/>
            <person name="Hug L.A."/>
            <person name="Sharon I."/>
            <person name="Castelle C.J."/>
            <person name="Probst A.J."/>
            <person name="Thomas B.C."/>
            <person name="Singh A."/>
            <person name="Wilkins M.J."/>
            <person name="Karaoz U."/>
            <person name="Brodie E.L."/>
            <person name="Williams K.H."/>
            <person name="Hubbard S.S."/>
            <person name="Banfield J.F."/>
        </authorList>
    </citation>
    <scope>NUCLEOTIDE SEQUENCE [LARGE SCALE GENOMIC DNA]</scope>
</reference>
<evidence type="ECO:0000313" key="1">
    <source>
        <dbReference type="EMBL" id="OGY44823.1"/>
    </source>
</evidence>